<dbReference type="CDD" id="cd06579">
    <property type="entry name" value="TM_PBP1_transp_AraH_like"/>
    <property type="match status" value="1"/>
</dbReference>
<gene>
    <name evidence="12" type="ORF">CQR44_0354</name>
</gene>
<evidence type="ECO:0000313" key="12">
    <source>
        <dbReference type="EMBL" id="PKV10208.1"/>
    </source>
</evidence>
<comment type="caution">
    <text evidence="12">The sequence shown here is derived from an EMBL/GenBank/DDBJ whole genome shotgun (WGS) entry which is preliminary data.</text>
</comment>
<dbReference type="RefSeq" id="WP_101432025.1">
    <property type="nucleotide sequence ID" value="NZ_PCHJ01000008.1"/>
</dbReference>
<accession>A0A2N3RCI3</accession>
<evidence type="ECO:0000256" key="8">
    <source>
        <dbReference type="ARBA" id="ARBA00023136"/>
    </source>
</evidence>
<feature type="transmembrane region" description="Helical" evidence="11">
    <location>
        <begin position="268"/>
        <end position="299"/>
    </location>
</feature>
<dbReference type="Proteomes" id="UP000233731">
    <property type="component" value="Unassembled WGS sequence"/>
</dbReference>
<protein>
    <recommendedName>
        <fullName evidence="10">Autoinducer 2 import system permease protein LsrC</fullName>
    </recommendedName>
</protein>
<feature type="transmembrane region" description="Helical" evidence="11">
    <location>
        <begin position="232"/>
        <end position="256"/>
    </location>
</feature>
<name>A0A2N3RCI3_9BIFI</name>
<sequence length="349" mass="36935">MTRKQTKPAPGQSRDTLSGSLVHGIKANAQSAGSILVLLILFVLCSIFINRFIQFDNIRSILYSASLLAIAAIGESMVLLTGNYDLSVGSVIGLTAYVVYDMTSHSVFAGYWIVVFAILFGLVLGAFNGWLVGYMHVPSMVATLGTLSVYRGICSLYAGPREVTKNQIPAWMNKFSPSSILGIPTYVWVLLVIVIALTWFLNNRPAGRHLYAYGSNNAAAPSFGLSGDRIVFGAYAASGAFAGVVGILMGAQVGTINSVLGNGYEMQVIAAAVIGGVSLWGGVGTPFGAMIGAVIYATLDNALVLLNVNEYYRLIFQGAAVIVAIGVDALVRNGVMKSVSRKTILEKVS</sequence>
<dbReference type="PANTHER" id="PTHR32196:SF29">
    <property type="entry name" value="AUTOINDUCER 2 IMPORT SYSTEM PERMEASE PROTEIN LSRC"/>
    <property type="match status" value="1"/>
</dbReference>
<keyword evidence="8 11" id="KW-0472">Membrane</keyword>
<evidence type="ECO:0000256" key="9">
    <source>
        <dbReference type="ARBA" id="ARBA00025439"/>
    </source>
</evidence>
<evidence type="ECO:0000256" key="11">
    <source>
        <dbReference type="SAM" id="Phobius"/>
    </source>
</evidence>
<feature type="transmembrane region" description="Helical" evidence="11">
    <location>
        <begin position="110"/>
        <end position="131"/>
    </location>
</feature>
<keyword evidence="6 11" id="KW-0812">Transmembrane</keyword>
<comment type="function">
    <text evidence="9">Part of the ABC transporter complex LsrABCD involved in autoinducer 2 (AI-2) import. Probably responsible for the translocation of the substrate across the membrane.</text>
</comment>
<evidence type="ECO:0000256" key="4">
    <source>
        <dbReference type="ARBA" id="ARBA00022475"/>
    </source>
</evidence>
<keyword evidence="4" id="KW-1003">Cell membrane</keyword>
<evidence type="ECO:0000256" key="7">
    <source>
        <dbReference type="ARBA" id="ARBA00022989"/>
    </source>
</evidence>
<keyword evidence="7 11" id="KW-1133">Transmembrane helix</keyword>
<keyword evidence="5" id="KW-0997">Cell inner membrane</keyword>
<dbReference type="AlphaFoldDB" id="A0A2N3RCI3"/>
<dbReference type="PANTHER" id="PTHR32196">
    <property type="entry name" value="ABC TRANSPORTER PERMEASE PROTEIN YPHD-RELATED-RELATED"/>
    <property type="match status" value="1"/>
</dbReference>
<evidence type="ECO:0000256" key="2">
    <source>
        <dbReference type="ARBA" id="ARBA00011262"/>
    </source>
</evidence>
<dbReference type="GO" id="GO:0005886">
    <property type="term" value="C:plasma membrane"/>
    <property type="evidence" value="ECO:0007669"/>
    <property type="project" value="UniProtKB-SubCell"/>
</dbReference>
<keyword evidence="3" id="KW-0813">Transport</keyword>
<dbReference type="GO" id="GO:0022857">
    <property type="term" value="F:transmembrane transporter activity"/>
    <property type="evidence" value="ECO:0007669"/>
    <property type="project" value="InterPro"/>
</dbReference>
<evidence type="ECO:0000256" key="1">
    <source>
        <dbReference type="ARBA" id="ARBA00004651"/>
    </source>
</evidence>
<organism evidence="12 13">
    <name type="scientific">Bifidobacterium asteroides</name>
    <dbReference type="NCBI Taxonomy" id="1684"/>
    <lineage>
        <taxon>Bacteria</taxon>
        <taxon>Bacillati</taxon>
        <taxon>Actinomycetota</taxon>
        <taxon>Actinomycetes</taxon>
        <taxon>Bifidobacteriales</taxon>
        <taxon>Bifidobacteriaceae</taxon>
        <taxon>Bifidobacterium</taxon>
    </lineage>
</organism>
<feature type="transmembrane region" description="Helical" evidence="11">
    <location>
        <begin position="61"/>
        <end position="80"/>
    </location>
</feature>
<feature type="transmembrane region" description="Helical" evidence="11">
    <location>
        <begin position="311"/>
        <end position="331"/>
    </location>
</feature>
<evidence type="ECO:0000256" key="5">
    <source>
        <dbReference type="ARBA" id="ARBA00022519"/>
    </source>
</evidence>
<evidence type="ECO:0000313" key="13">
    <source>
        <dbReference type="Proteomes" id="UP000233731"/>
    </source>
</evidence>
<dbReference type="Pfam" id="PF02653">
    <property type="entry name" value="BPD_transp_2"/>
    <property type="match status" value="1"/>
</dbReference>
<comment type="subunit">
    <text evidence="2">The complex is composed of two ATP-binding proteins (LsrA), two transmembrane proteins (LsrC and LsrD) and a solute-binding protein (LsrB).</text>
</comment>
<evidence type="ECO:0000256" key="10">
    <source>
        <dbReference type="ARBA" id="ARBA00039382"/>
    </source>
</evidence>
<feature type="transmembrane region" description="Helical" evidence="11">
    <location>
        <begin position="180"/>
        <end position="201"/>
    </location>
</feature>
<dbReference type="EMBL" id="PCHJ01000008">
    <property type="protein sequence ID" value="PKV10208.1"/>
    <property type="molecule type" value="Genomic_DNA"/>
</dbReference>
<evidence type="ECO:0000256" key="3">
    <source>
        <dbReference type="ARBA" id="ARBA00022448"/>
    </source>
</evidence>
<evidence type="ECO:0000256" key="6">
    <source>
        <dbReference type="ARBA" id="ARBA00022692"/>
    </source>
</evidence>
<dbReference type="InterPro" id="IPR001851">
    <property type="entry name" value="ABC_transp_permease"/>
</dbReference>
<feature type="transmembrane region" description="Helical" evidence="11">
    <location>
        <begin position="29"/>
        <end position="49"/>
    </location>
</feature>
<comment type="subcellular location">
    <subcellularLocation>
        <location evidence="1">Cell membrane</location>
        <topology evidence="1">Multi-pass membrane protein</topology>
    </subcellularLocation>
</comment>
<reference evidence="12 13" key="1">
    <citation type="submission" date="2017-10" db="EMBL/GenBank/DDBJ databases">
        <title>Bifidobacterium genomics.</title>
        <authorList>
            <person name="Lugli G.A."/>
            <person name="Milani C."/>
            <person name="Mancabelli L."/>
        </authorList>
    </citation>
    <scope>NUCLEOTIDE SEQUENCE [LARGE SCALE GENOMIC DNA]</scope>
    <source>
        <strain evidence="12 13">1460B</strain>
    </source>
</reference>
<proteinExistence type="predicted"/>